<evidence type="ECO:0000256" key="2">
    <source>
        <dbReference type="ARBA" id="ARBA00022614"/>
    </source>
</evidence>
<organism evidence="5 6">
    <name type="scientific">Prorocentrum cordatum</name>
    <dbReference type="NCBI Taxonomy" id="2364126"/>
    <lineage>
        <taxon>Eukaryota</taxon>
        <taxon>Sar</taxon>
        <taxon>Alveolata</taxon>
        <taxon>Dinophyceae</taxon>
        <taxon>Prorocentrales</taxon>
        <taxon>Prorocentraceae</taxon>
        <taxon>Prorocentrum</taxon>
    </lineage>
</organism>
<gene>
    <name evidence="5" type="ORF">PCOR1329_LOCUS54928</name>
</gene>
<dbReference type="InterPro" id="IPR027038">
    <property type="entry name" value="RanGap"/>
</dbReference>
<dbReference type="Gene3D" id="3.80.10.10">
    <property type="entry name" value="Ribonuclease Inhibitor"/>
    <property type="match status" value="1"/>
</dbReference>
<comment type="caution">
    <text evidence="5">The sequence shown here is derived from an EMBL/GenBank/DDBJ whole genome shotgun (WGS) entry which is preliminary data.</text>
</comment>
<name>A0ABN9V9U2_9DINO</name>
<dbReference type="Pfam" id="PF13516">
    <property type="entry name" value="LRR_6"/>
    <property type="match status" value="3"/>
</dbReference>
<sequence>MSHAPRSRSSRPDASLRTGTPWPTSGAGAGAAAAVRGWPVGPDQLDGLTERRPFTSGTDWAAVRALFRRMGRAQLGGVTVLHLVGMPPPTPEHAVGLAGRLRLCARLETLNPTGCQIGREGAEALAGALPFVPALRELHLEGNDLGVEGARALAAALPSSPGLRVLRLGSNGIGDGAEAAVRAAWGGRGPNLLLWAGSSGRASSS</sequence>
<reference evidence="5" key="1">
    <citation type="submission" date="2023-10" db="EMBL/GenBank/DDBJ databases">
        <authorList>
            <person name="Chen Y."/>
            <person name="Shah S."/>
            <person name="Dougan E. K."/>
            <person name="Thang M."/>
            <person name="Chan C."/>
        </authorList>
    </citation>
    <scope>NUCLEOTIDE SEQUENCE [LARGE SCALE GENOMIC DNA]</scope>
</reference>
<evidence type="ECO:0000256" key="4">
    <source>
        <dbReference type="SAM" id="MobiDB-lite"/>
    </source>
</evidence>
<dbReference type="InterPro" id="IPR032675">
    <property type="entry name" value="LRR_dom_sf"/>
</dbReference>
<accession>A0ABN9V9U2</accession>
<protein>
    <submittedName>
        <fullName evidence="5">Uncharacterized protein</fullName>
    </submittedName>
</protein>
<dbReference type="SUPFAM" id="SSF52047">
    <property type="entry name" value="RNI-like"/>
    <property type="match status" value="1"/>
</dbReference>
<keyword evidence="3" id="KW-0677">Repeat</keyword>
<keyword evidence="2" id="KW-0433">Leucine-rich repeat</keyword>
<dbReference type="PANTHER" id="PTHR24113:SF12">
    <property type="entry name" value="RAN GTPASE-ACTIVATING PROTEIN 1"/>
    <property type="match status" value="1"/>
</dbReference>
<evidence type="ECO:0000313" key="6">
    <source>
        <dbReference type="Proteomes" id="UP001189429"/>
    </source>
</evidence>
<dbReference type="PANTHER" id="PTHR24113">
    <property type="entry name" value="RAN GTPASE-ACTIVATING PROTEIN 1"/>
    <property type="match status" value="1"/>
</dbReference>
<dbReference type="Proteomes" id="UP001189429">
    <property type="component" value="Unassembled WGS sequence"/>
</dbReference>
<dbReference type="SMART" id="SM00368">
    <property type="entry name" value="LRR_RI"/>
    <property type="match status" value="3"/>
</dbReference>
<proteinExistence type="predicted"/>
<dbReference type="EMBL" id="CAUYUJ010016724">
    <property type="protein sequence ID" value="CAK0868185.1"/>
    <property type="molecule type" value="Genomic_DNA"/>
</dbReference>
<dbReference type="InterPro" id="IPR001611">
    <property type="entry name" value="Leu-rich_rpt"/>
</dbReference>
<evidence type="ECO:0000256" key="1">
    <source>
        <dbReference type="ARBA" id="ARBA00022468"/>
    </source>
</evidence>
<keyword evidence="1" id="KW-0343">GTPase activation</keyword>
<evidence type="ECO:0000256" key="3">
    <source>
        <dbReference type="ARBA" id="ARBA00022737"/>
    </source>
</evidence>
<evidence type="ECO:0000313" key="5">
    <source>
        <dbReference type="EMBL" id="CAK0868185.1"/>
    </source>
</evidence>
<feature type="region of interest" description="Disordered" evidence="4">
    <location>
        <begin position="1"/>
        <end position="29"/>
    </location>
</feature>
<keyword evidence="6" id="KW-1185">Reference proteome</keyword>